<evidence type="ECO:0000256" key="5">
    <source>
        <dbReference type="ARBA" id="ARBA00022692"/>
    </source>
</evidence>
<evidence type="ECO:0000256" key="9">
    <source>
        <dbReference type="ARBA" id="ARBA00023136"/>
    </source>
</evidence>
<dbReference type="AlphaFoldDB" id="A0A3M7GLT1"/>
<dbReference type="PANTHER" id="PTHR31646">
    <property type="entry name" value="ALPHA-1,2-MANNOSYLTRANSFERASE MNN2"/>
    <property type="match status" value="1"/>
</dbReference>
<keyword evidence="4" id="KW-0808">Transferase</keyword>
<dbReference type="GO" id="GO:0000026">
    <property type="term" value="F:alpha-1,2-mannosyltransferase activity"/>
    <property type="evidence" value="ECO:0007669"/>
    <property type="project" value="TreeGrafter"/>
</dbReference>
<dbReference type="Proteomes" id="UP000280598">
    <property type="component" value="Unassembled WGS sequence"/>
</dbReference>
<evidence type="ECO:0000256" key="2">
    <source>
        <dbReference type="ARBA" id="ARBA00004922"/>
    </source>
</evidence>
<keyword evidence="5" id="KW-0812">Transmembrane</keyword>
<keyword evidence="8" id="KW-0333">Golgi apparatus</keyword>
<evidence type="ECO:0000313" key="11">
    <source>
        <dbReference type="Proteomes" id="UP000280598"/>
    </source>
</evidence>
<proteinExistence type="inferred from homology"/>
<keyword evidence="6" id="KW-0735">Signal-anchor</keyword>
<comment type="subcellular location">
    <subcellularLocation>
        <location evidence="1">Golgi apparatus membrane</location>
        <topology evidence="1">Single-pass type II membrane protein</topology>
    </subcellularLocation>
</comment>
<keyword evidence="7" id="KW-1133">Transmembrane helix</keyword>
<evidence type="ECO:0000256" key="6">
    <source>
        <dbReference type="ARBA" id="ARBA00022968"/>
    </source>
</evidence>
<dbReference type="SUPFAM" id="SSF53448">
    <property type="entry name" value="Nucleotide-diphospho-sugar transferases"/>
    <property type="match status" value="1"/>
</dbReference>
<dbReference type="VEuPathDB" id="FungiDB:BTJ68_11366"/>
<sequence>MAIPFSNRYTKLAAASIVALFLYYLAISNSLLETPRVPFQDLPAVRDDAHRLPTADDFLPHFEAVMRAPGMTIAQAKAGCNWPDEGKVNFQFGNDYDWAVKDRSDWELRRRRNQWHRFMRSGLIPYAPHAEQFQGKGVVIVAGDSESMKRVRVVLRALKKLESKVPVELHYWGDEVAQTDYDEVMEMWDDIRFNDLSAPHNIFKATSFIPSPRFPNLTLPNYSFKTAAMINSRFAEPLLLDSDNIPVIALEELWNSETYKEYGSVFWPDIARTRPQNPVWPITNTACRMDEWEQESGQLLVDKTRFFYHLQLAAWFNNEQGSYYAGFLLGDKDTFRFAWHALKTQYGRPSRWLTSVGTLAPEAFDKKDNQYCGHSFAQHHPDHSDGRVAFMHGGLLKTMDPKVMTWQRTRGGVYQVYKRAPRDEDKEYNMDVTITGDAIDYWEDKPEGTKAQWCTRFRDVTARPLEEIIPGGFEQTFEEVGGQERRIGVPVNEVLFAVRWKPTRADIVEHDAFGTRVRRRELNITFVPFHSRILLFEREVIRIDVNRRLVECAPAFAPGGVNRREAAVEEFAPARDERLGDFVPLGKPVDDAQGVAGKRVGCDGV</sequence>
<keyword evidence="9" id="KW-0472">Membrane</keyword>
<evidence type="ECO:0000256" key="7">
    <source>
        <dbReference type="ARBA" id="ARBA00022989"/>
    </source>
</evidence>
<evidence type="ECO:0000313" key="10">
    <source>
        <dbReference type="EMBL" id="RMZ02034.1"/>
    </source>
</evidence>
<evidence type="ECO:0000256" key="4">
    <source>
        <dbReference type="ARBA" id="ARBA00022679"/>
    </source>
</evidence>
<dbReference type="InterPro" id="IPR029044">
    <property type="entry name" value="Nucleotide-diphossugar_trans"/>
</dbReference>
<reference evidence="10 11" key="1">
    <citation type="journal article" date="2018" name="BMC Genomics">
        <title>Genomic evidence for intraspecific hybridization in a clonal and extremely halotolerant yeast.</title>
        <authorList>
            <person name="Gostincar C."/>
            <person name="Stajich J.E."/>
            <person name="Zupancic J."/>
            <person name="Zalar P."/>
            <person name="Gunde-Cimerman N."/>
        </authorList>
    </citation>
    <scope>NUCLEOTIDE SEQUENCE [LARGE SCALE GENOMIC DNA]</scope>
    <source>
        <strain evidence="10 11">EXF-562</strain>
    </source>
</reference>
<dbReference type="Pfam" id="PF11051">
    <property type="entry name" value="Mannosyl_trans3"/>
    <property type="match status" value="2"/>
</dbReference>
<comment type="caution">
    <text evidence="10">The sequence shown here is derived from an EMBL/GenBank/DDBJ whole genome shotgun (WGS) entry which is preliminary data.</text>
</comment>
<dbReference type="EMBL" id="QWIS01000196">
    <property type="protein sequence ID" value="RMZ02034.1"/>
    <property type="molecule type" value="Genomic_DNA"/>
</dbReference>
<evidence type="ECO:0008006" key="12">
    <source>
        <dbReference type="Google" id="ProtNLM"/>
    </source>
</evidence>
<evidence type="ECO:0000256" key="8">
    <source>
        <dbReference type="ARBA" id="ARBA00023034"/>
    </source>
</evidence>
<accession>A0A3M7GLT1</accession>
<evidence type="ECO:0000256" key="1">
    <source>
        <dbReference type="ARBA" id="ARBA00004323"/>
    </source>
</evidence>
<evidence type="ECO:0000256" key="3">
    <source>
        <dbReference type="ARBA" id="ARBA00009105"/>
    </source>
</evidence>
<comment type="pathway">
    <text evidence="2">Protein modification; protein glycosylation.</text>
</comment>
<protein>
    <recommendedName>
        <fullName evidence="12">Glycosyltransferase family 71 protein</fullName>
    </recommendedName>
</protein>
<name>A0A3M7GLT1_HORWE</name>
<dbReference type="GO" id="GO:0046354">
    <property type="term" value="P:mannan biosynthetic process"/>
    <property type="evidence" value="ECO:0007669"/>
    <property type="project" value="TreeGrafter"/>
</dbReference>
<gene>
    <name evidence="10" type="ORF">D0860_07373</name>
</gene>
<comment type="similarity">
    <text evidence="3">Belongs to the MNN1/MNT family.</text>
</comment>
<dbReference type="GO" id="GO:0000139">
    <property type="term" value="C:Golgi membrane"/>
    <property type="evidence" value="ECO:0007669"/>
    <property type="project" value="UniProtKB-SubCell"/>
</dbReference>
<dbReference type="PANTHER" id="PTHR31646:SF1">
    <property type="entry name" value="ALPHA-1,2-MANNOSYLTRANSFERASE MNN2"/>
    <property type="match status" value="1"/>
</dbReference>
<dbReference type="InterPro" id="IPR022751">
    <property type="entry name" value="Alpha_mannosyltransferase"/>
</dbReference>
<organism evidence="10 11">
    <name type="scientific">Hortaea werneckii</name>
    <name type="common">Black yeast</name>
    <name type="synonym">Cladosporium werneckii</name>
    <dbReference type="NCBI Taxonomy" id="91943"/>
    <lineage>
        <taxon>Eukaryota</taxon>
        <taxon>Fungi</taxon>
        <taxon>Dikarya</taxon>
        <taxon>Ascomycota</taxon>
        <taxon>Pezizomycotina</taxon>
        <taxon>Dothideomycetes</taxon>
        <taxon>Dothideomycetidae</taxon>
        <taxon>Mycosphaerellales</taxon>
        <taxon>Teratosphaeriaceae</taxon>
        <taxon>Hortaea</taxon>
    </lineage>
</organism>